<dbReference type="STRING" id="742823.HMPREF9465_00624"/>
<keyword evidence="3" id="KW-1185">Reference proteome</keyword>
<name>K1JNH9_9BURK</name>
<dbReference type="PANTHER" id="PTHR43433">
    <property type="entry name" value="HYDROLASE, ALPHA/BETA FOLD FAMILY PROTEIN"/>
    <property type="match status" value="1"/>
</dbReference>
<comment type="caution">
    <text evidence="2">The sequence shown here is derived from an EMBL/GenBank/DDBJ whole genome shotgun (WGS) entry which is preliminary data.</text>
</comment>
<dbReference type="Gene3D" id="3.40.50.1820">
    <property type="entry name" value="alpha/beta hydrolase"/>
    <property type="match status" value="1"/>
</dbReference>
<organism evidence="2 3">
    <name type="scientific">Sutterella wadsworthensis 2_1_59BFAA</name>
    <dbReference type="NCBI Taxonomy" id="742823"/>
    <lineage>
        <taxon>Bacteria</taxon>
        <taxon>Pseudomonadati</taxon>
        <taxon>Pseudomonadota</taxon>
        <taxon>Betaproteobacteria</taxon>
        <taxon>Burkholderiales</taxon>
        <taxon>Sutterellaceae</taxon>
        <taxon>Sutterella</taxon>
    </lineage>
</organism>
<sequence length="299" mass="32235">MDALYYNGFKLAYRRYGASDAPAVVLIMGLGMSSAAWPTSLIAHLVREGFQVITPDNRDCGESSRCTDMKADGRNVASAVAQALLRRKVTSAYALEDMALDVERLLNHLSIRRAHIVGISMGGMIAQVAAVQSPNRVASLTSIASASGNPRTGFGRLNAVWTLLRKPDNLNTEEGLRDYFARVFTTLSGPAYKPSGEELESMLGMLGSLHYDPDGTARQLLAILASGDRSWQLRRLAAPSLIIHGTADPLLPLAAGRETADLIPNARFEVIEGMGHQLPEALVPELGALIAEHCHRHPA</sequence>
<evidence type="ECO:0000259" key="1">
    <source>
        <dbReference type="Pfam" id="PF00561"/>
    </source>
</evidence>
<dbReference type="RefSeq" id="WP_005434092.1">
    <property type="nucleotide sequence ID" value="NZ_JH815514.1"/>
</dbReference>
<dbReference type="HOGENOM" id="CLU_020336_0_1_4"/>
<accession>K1JNH9</accession>
<dbReference type="PANTHER" id="PTHR43433:SF5">
    <property type="entry name" value="AB HYDROLASE-1 DOMAIN-CONTAINING PROTEIN"/>
    <property type="match status" value="1"/>
</dbReference>
<evidence type="ECO:0000313" key="3">
    <source>
        <dbReference type="Proteomes" id="UP000005835"/>
    </source>
</evidence>
<dbReference type="GO" id="GO:0046503">
    <property type="term" value="P:glycerolipid catabolic process"/>
    <property type="evidence" value="ECO:0007669"/>
    <property type="project" value="TreeGrafter"/>
</dbReference>
<feature type="domain" description="AB hydrolase-1" evidence="1">
    <location>
        <begin position="22"/>
        <end position="276"/>
    </location>
</feature>
<dbReference type="EMBL" id="ADMG01000017">
    <property type="protein sequence ID" value="EKB31756.1"/>
    <property type="molecule type" value="Genomic_DNA"/>
</dbReference>
<evidence type="ECO:0000313" key="2">
    <source>
        <dbReference type="EMBL" id="EKB31756.1"/>
    </source>
</evidence>
<dbReference type="SUPFAM" id="SSF53474">
    <property type="entry name" value="alpha/beta-Hydrolases"/>
    <property type="match status" value="1"/>
</dbReference>
<dbReference type="Pfam" id="PF00561">
    <property type="entry name" value="Abhydrolase_1"/>
    <property type="match status" value="1"/>
</dbReference>
<dbReference type="InterPro" id="IPR050471">
    <property type="entry name" value="AB_hydrolase"/>
</dbReference>
<protein>
    <recommendedName>
        <fullName evidence="1">AB hydrolase-1 domain-containing protein</fullName>
    </recommendedName>
</protein>
<reference evidence="2 3" key="1">
    <citation type="submission" date="2012-05" db="EMBL/GenBank/DDBJ databases">
        <title>The Genome Sequence of Sutterella wadsworthensis 2_1_59BFAA.</title>
        <authorList>
            <consortium name="The Broad Institute Genome Sequencing Platform"/>
            <person name="Earl A."/>
            <person name="Ward D."/>
            <person name="Feldgarden M."/>
            <person name="Gevers D."/>
            <person name="Daigneault M."/>
            <person name="Strauss J."/>
            <person name="Allen-Vercoe E."/>
            <person name="Walker B."/>
            <person name="Young S.K."/>
            <person name="Zeng Q."/>
            <person name="Gargeya S."/>
            <person name="Fitzgerald M."/>
            <person name="Haas B."/>
            <person name="Abouelleil A."/>
            <person name="Alvarado L."/>
            <person name="Arachchi H.M."/>
            <person name="Berlin A.M."/>
            <person name="Chapman S.B."/>
            <person name="Goldberg J."/>
            <person name="Griggs A."/>
            <person name="Gujja S."/>
            <person name="Hansen M."/>
            <person name="Howarth C."/>
            <person name="Imamovic A."/>
            <person name="Larimer J."/>
            <person name="McCowen C."/>
            <person name="Montmayeur A."/>
            <person name="Murphy C."/>
            <person name="Neiman D."/>
            <person name="Pearson M."/>
            <person name="Priest M."/>
            <person name="Roberts A."/>
            <person name="Saif S."/>
            <person name="Shea T."/>
            <person name="Sisk P."/>
            <person name="Sykes S."/>
            <person name="Wortman J."/>
            <person name="Nusbaum C."/>
            <person name="Birren B."/>
        </authorList>
    </citation>
    <scope>NUCLEOTIDE SEQUENCE [LARGE SCALE GENOMIC DNA]</scope>
    <source>
        <strain evidence="2 3">2_1_59BFAA</strain>
    </source>
</reference>
<gene>
    <name evidence="2" type="ORF">HMPREF9465_00624</name>
</gene>
<proteinExistence type="predicted"/>
<dbReference type="Proteomes" id="UP000005835">
    <property type="component" value="Unassembled WGS sequence"/>
</dbReference>
<dbReference type="GO" id="GO:0004806">
    <property type="term" value="F:triacylglycerol lipase activity"/>
    <property type="evidence" value="ECO:0007669"/>
    <property type="project" value="TreeGrafter"/>
</dbReference>
<dbReference type="eggNOG" id="COG2021">
    <property type="taxonomic scope" value="Bacteria"/>
</dbReference>
<dbReference type="InterPro" id="IPR029058">
    <property type="entry name" value="AB_hydrolase_fold"/>
</dbReference>
<dbReference type="PATRIC" id="fig|742823.3.peg.626"/>
<dbReference type="AlphaFoldDB" id="K1JNH9"/>
<dbReference type="InterPro" id="IPR000073">
    <property type="entry name" value="AB_hydrolase_1"/>
</dbReference>